<keyword evidence="7" id="KW-0564">Palmitate</keyword>
<keyword evidence="6" id="KW-0732">Signal</keyword>
<comment type="function">
    <text evidence="1">Part of the ABC transporter complex PstSACB involved in phosphate import.</text>
</comment>
<dbReference type="Gene3D" id="3.40.190.10">
    <property type="entry name" value="Periplasmic binding protein-like II"/>
    <property type="match status" value="2"/>
</dbReference>
<keyword evidence="8" id="KW-0449">Lipoprotein</keyword>
<comment type="subunit">
    <text evidence="4">The complex is composed of two ATP-binding proteins (PstB), two transmembrane proteins (PstC and PstA) and a solute-binding protein (PstS).</text>
</comment>
<evidence type="ECO:0000313" key="12">
    <source>
        <dbReference type="Proteomes" id="UP000237947"/>
    </source>
</evidence>
<evidence type="ECO:0000256" key="6">
    <source>
        <dbReference type="ARBA" id="ARBA00022729"/>
    </source>
</evidence>
<feature type="compositionally biased region" description="Basic and acidic residues" evidence="9">
    <location>
        <begin position="47"/>
        <end position="56"/>
    </location>
</feature>
<organism evidence="11 12">
    <name type="scientific">Fastidiosipila sanguinis</name>
    <dbReference type="NCBI Taxonomy" id="236753"/>
    <lineage>
        <taxon>Bacteria</taxon>
        <taxon>Bacillati</taxon>
        <taxon>Bacillota</taxon>
        <taxon>Clostridia</taxon>
        <taxon>Eubacteriales</taxon>
        <taxon>Oscillospiraceae</taxon>
        <taxon>Fastidiosipila</taxon>
    </lineage>
</organism>
<evidence type="ECO:0000256" key="9">
    <source>
        <dbReference type="SAM" id="MobiDB-lite"/>
    </source>
</evidence>
<dbReference type="InterPro" id="IPR024370">
    <property type="entry name" value="PBP_domain"/>
</dbReference>
<evidence type="ECO:0000259" key="10">
    <source>
        <dbReference type="Pfam" id="PF12849"/>
    </source>
</evidence>
<evidence type="ECO:0000256" key="7">
    <source>
        <dbReference type="ARBA" id="ARBA00023139"/>
    </source>
</evidence>
<evidence type="ECO:0000256" key="1">
    <source>
        <dbReference type="ARBA" id="ARBA00002841"/>
    </source>
</evidence>
<reference evidence="12" key="1">
    <citation type="submission" date="2018-02" db="EMBL/GenBank/DDBJ databases">
        <authorList>
            <person name="Holder M.E."/>
            <person name="Ajami N.J."/>
            <person name="Petrosino J.F."/>
        </authorList>
    </citation>
    <scope>NUCLEOTIDE SEQUENCE [LARGE SCALE GENOMIC DNA]</scope>
    <source>
        <strain evidence="12">CCUG 47711</strain>
    </source>
</reference>
<dbReference type="GO" id="GO:0006817">
    <property type="term" value="P:phosphate ion transport"/>
    <property type="evidence" value="ECO:0007669"/>
    <property type="project" value="UniProtKB-KW"/>
</dbReference>
<evidence type="ECO:0000256" key="5">
    <source>
        <dbReference type="ARBA" id="ARBA00022592"/>
    </source>
</evidence>
<sequence>MLIYSETCNKKTTKVVMEEKMKKFVKSLSLVLVSSLILAGCSTGNTETEKTTDANKVEQTTEADTKDTTESSKEEASEGAMGEIHVYSRDESSGTRGAFQEIIGYGDTEKGQDVLTDKAVIEDSNGALAKAVGSDASSIGFVSLTTDFEANNIKGLAYEGVEPTNETVLDNSYALKRPFNLVSRAAGDFADEKTEALVDAFVDFLQNSVEGRDAVASAGGIVDVDGGTKWDELKTKHPIVDEDNSALVIRTGGSTSVEKALQAALEAFVPLAGNFQFVSAHTGSSDGYKRVLGEEKDGANAADLGFASREFKDSEKVADGKHSGAFAQDAVVVAVASSNPISNLTQEQVRDIFTGKITTWEELAK</sequence>
<name>A0A2S0KPG5_9FIRM</name>
<dbReference type="GO" id="GO:0005886">
    <property type="term" value="C:plasma membrane"/>
    <property type="evidence" value="ECO:0007669"/>
    <property type="project" value="UniProtKB-SubCell"/>
</dbReference>
<dbReference type="Proteomes" id="UP000237947">
    <property type="component" value="Chromosome"/>
</dbReference>
<keyword evidence="5" id="KW-0592">Phosphate transport</keyword>
<feature type="compositionally biased region" description="Basic and acidic residues" evidence="9">
    <location>
        <begin position="63"/>
        <end position="76"/>
    </location>
</feature>
<evidence type="ECO:0000256" key="3">
    <source>
        <dbReference type="ARBA" id="ARBA00008725"/>
    </source>
</evidence>
<proteinExistence type="inferred from homology"/>
<dbReference type="EMBL" id="CP027226">
    <property type="protein sequence ID" value="AVM42930.1"/>
    <property type="molecule type" value="Genomic_DNA"/>
</dbReference>
<feature type="region of interest" description="Disordered" evidence="9">
    <location>
        <begin position="44"/>
        <end position="83"/>
    </location>
</feature>
<evidence type="ECO:0000256" key="4">
    <source>
        <dbReference type="ARBA" id="ARBA00011529"/>
    </source>
</evidence>
<comment type="subcellular location">
    <subcellularLocation>
        <location evidence="2">Cell membrane</location>
        <topology evidence="2">Lipid-anchor</topology>
    </subcellularLocation>
</comment>
<protein>
    <recommendedName>
        <fullName evidence="10">PBP domain-containing protein</fullName>
    </recommendedName>
</protein>
<dbReference type="SUPFAM" id="SSF53850">
    <property type="entry name" value="Periplasmic binding protein-like II"/>
    <property type="match status" value="2"/>
</dbReference>
<dbReference type="Pfam" id="PF12849">
    <property type="entry name" value="PBP_like_2"/>
    <property type="match status" value="1"/>
</dbReference>
<dbReference type="PANTHER" id="PTHR30570">
    <property type="entry name" value="PERIPLASMIC PHOSPHATE BINDING COMPONENT OF PHOSPHATE ABC TRANSPORTER"/>
    <property type="match status" value="1"/>
</dbReference>
<evidence type="ECO:0000313" key="11">
    <source>
        <dbReference type="EMBL" id="AVM42930.1"/>
    </source>
</evidence>
<accession>A0A2S0KPG5</accession>
<dbReference type="InterPro" id="IPR050811">
    <property type="entry name" value="Phosphate_ABC_transporter"/>
</dbReference>
<dbReference type="KEGG" id="fsa:C5Q98_06780"/>
<dbReference type="PANTHER" id="PTHR30570:SF1">
    <property type="entry name" value="PHOSPHATE-BINDING PROTEIN PSTS"/>
    <property type="match status" value="1"/>
</dbReference>
<keyword evidence="12" id="KW-1185">Reference proteome</keyword>
<feature type="domain" description="PBP" evidence="10">
    <location>
        <begin position="248"/>
        <end position="362"/>
    </location>
</feature>
<dbReference type="AlphaFoldDB" id="A0A2S0KPG5"/>
<gene>
    <name evidence="11" type="ORF">C5Q98_06780</name>
</gene>
<evidence type="ECO:0000256" key="8">
    <source>
        <dbReference type="ARBA" id="ARBA00023288"/>
    </source>
</evidence>
<keyword evidence="5" id="KW-0813">Transport</keyword>
<comment type="similarity">
    <text evidence="3">Belongs to the PstS family.</text>
</comment>
<evidence type="ECO:0000256" key="2">
    <source>
        <dbReference type="ARBA" id="ARBA00004193"/>
    </source>
</evidence>